<keyword evidence="5 9" id="KW-0862">Zinc</keyword>
<feature type="binding site" evidence="9">
    <location>
        <position position="190"/>
    </location>
    <ligand>
        <name>Zn(2+)</name>
        <dbReference type="ChEBI" id="CHEBI:29105"/>
        <label>1</label>
    </ligand>
</feature>
<evidence type="ECO:0000256" key="1">
    <source>
        <dbReference type="ARBA" id="ARBA00004123"/>
    </source>
</evidence>
<dbReference type="PROSITE" id="PS50016">
    <property type="entry name" value="ZF_PHD_2"/>
    <property type="match status" value="1"/>
</dbReference>
<dbReference type="KEGG" id="ptm:GSPATT00034555001"/>
<keyword evidence="7" id="KW-0539">Nucleus</keyword>
<keyword evidence="4 10" id="KW-0863">Zinc-finger</keyword>
<evidence type="ECO:0000256" key="7">
    <source>
        <dbReference type="ARBA" id="ARBA00023242"/>
    </source>
</evidence>
<proteinExistence type="inferred from homology"/>
<protein>
    <recommendedName>
        <fullName evidence="11">PHD-type domain-containing protein</fullName>
    </recommendedName>
</protein>
<dbReference type="InterPro" id="IPR011011">
    <property type="entry name" value="Znf_FYVE_PHD"/>
</dbReference>
<feature type="binding site" evidence="9">
    <location>
        <position position="184"/>
    </location>
    <ligand>
        <name>Zn(2+)</name>
        <dbReference type="ChEBI" id="CHEBI:29105"/>
        <label>2</label>
    </ligand>
</feature>
<name>A0C2R0_PARTE</name>
<dbReference type="EMBL" id="CT868036">
    <property type="protein sequence ID" value="CAK65077.1"/>
    <property type="molecule type" value="Genomic_DNA"/>
</dbReference>
<dbReference type="OMA" id="PHCRMTR"/>
<comment type="similarity">
    <text evidence="2">Belongs to the ING family.</text>
</comment>
<dbReference type="Gene3D" id="6.10.140.1740">
    <property type="match status" value="1"/>
</dbReference>
<evidence type="ECO:0000256" key="10">
    <source>
        <dbReference type="PROSITE-ProRule" id="PRU00146"/>
    </source>
</evidence>
<dbReference type="Proteomes" id="UP000000600">
    <property type="component" value="Unassembled WGS sequence"/>
</dbReference>
<accession>A0C2R0</accession>
<evidence type="ECO:0000256" key="9">
    <source>
        <dbReference type="PIRSR" id="PIRSR628651-51"/>
    </source>
</evidence>
<feature type="site" description="Histone H3K4me3 binding" evidence="8">
    <location>
        <position position="165"/>
    </location>
</feature>
<dbReference type="InParanoid" id="A0C2R0"/>
<feature type="binding site" evidence="9">
    <location>
        <position position="168"/>
    </location>
    <ligand>
        <name>Zn(2+)</name>
        <dbReference type="ChEBI" id="CHEBI:29105"/>
        <label>1</label>
    </ligand>
</feature>
<dbReference type="PROSITE" id="PS01359">
    <property type="entry name" value="ZF_PHD_1"/>
    <property type="match status" value="1"/>
</dbReference>
<dbReference type="InterPro" id="IPR001965">
    <property type="entry name" value="Znf_PHD"/>
</dbReference>
<dbReference type="RefSeq" id="XP_001432474.1">
    <property type="nucleotide sequence ID" value="XM_001432437.2"/>
</dbReference>
<evidence type="ECO:0000256" key="3">
    <source>
        <dbReference type="ARBA" id="ARBA00022723"/>
    </source>
</evidence>
<evidence type="ECO:0000256" key="2">
    <source>
        <dbReference type="ARBA" id="ARBA00010210"/>
    </source>
</evidence>
<dbReference type="STRING" id="5888.A0C2R0"/>
<dbReference type="Gene3D" id="3.30.40.10">
    <property type="entry name" value="Zinc/RING finger domain, C3HC4 (zinc finger)"/>
    <property type="match status" value="1"/>
</dbReference>
<evidence type="ECO:0000259" key="11">
    <source>
        <dbReference type="PROSITE" id="PS50016"/>
    </source>
</evidence>
<dbReference type="PANTHER" id="PTHR10333:SF42">
    <property type="entry name" value="INHIBITOR OF GROWTH PROTEIN 5"/>
    <property type="match status" value="1"/>
</dbReference>
<dbReference type="SMART" id="SM00249">
    <property type="entry name" value="PHD"/>
    <property type="match status" value="1"/>
</dbReference>
<dbReference type="HOGENOM" id="CLU_1291178_0_0_1"/>
<comment type="subcellular location">
    <subcellularLocation>
        <location evidence="1">Nucleus</location>
    </subcellularLocation>
</comment>
<gene>
    <name evidence="12" type="ORF">GSPATT00034555001</name>
</gene>
<feature type="binding site" evidence="9">
    <location>
        <position position="179"/>
    </location>
    <ligand>
        <name>Zn(2+)</name>
        <dbReference type="ChEBI" id="CHEBI:29105"/>
        <label>2</label>
    </ligand>
</feature>
<reference evidence="12 13" key="1">
    <citation type="journal article" date="2006" name="Nature">
        <title>Global trends of whole-genome duplications revealed by the ciliate Paramecium tetraurelia.</title>
        <authorList>
            <consortium name="Genoscope"/>
            <person name="Aury J.-M."/>
            <person name="Jaillon O."/>
            <person name="Duret L."/>
            <person name="Noel B."/>
            <person name="Jubin C."/>
            <person name="Porcel B.M."/>
            <person name="Segurens B."/>
            <person name="Daubin V."/>
            <person name="Anthouard V."/>
            <person name="Aiach N."/>
            <person name="Arnaiz O."/>
            <person name="Billaut A."/>
            <person name="Beisson J."/>
            <person name="Blanc I."/>
            <person name="Bouhouche K."/>
            <person name="Camara F."/>
            <person name="Duharcourt S."/>
            <person name="Guigo R."/>
            <person name="Gogendeau D."/>
            <person name="Katinka M."/>
            <person name="Keller A.-M."/>
            <person name="Kissmehl R."/>
            <person name="Klotz C."/>
            <person name="Koll F."/>
            <person name="Le Moue A."/>
            <person name="Lepere C."/>
            <person name="Malinsky S."/>
            <person name="Nowacki M."/>
            <person name="Nowak J.K."/>
            <person name="Plattner H."/>
            <person name="Poulain J."/>
            <person name="Ruiz F."/>
            <person name="Serrano V."/>
            <person name="Zagulski M."/>
            <person name="Dessen P."/>
            <person name="Betermier M."/>
            <person name="Weissenbach J."/>
            <person name="Scarpelli C."/>
            <person name="Schachter V."/>
            <person name="Sperling L."/>
            <person name="Meyer E."/>
            <person name="Cohen J."/>
            <person name="Wincker P."/>
        </authorList>
    </citation>
    <scope>NUCLEOTIDE SEQUENCE [LARGE SCALE GENOMIC DNA]</scope>
    <source>
        <strain evidence="12 13">Stock d4-2</strain>
    </source>
</reference>
<feature type="site" description="Histone H3K4me3 binding" evidence="8">
    <location>
        <position position="188"/>
    </location>
</feature>
<feature type="site" description="Histone H3K4me3 binding" evidence="8">
    <location>
        <position position="180"/>
    </location>
</feature>
<feature type="site" description="Histone H3K4me3 binding" evidence="8">
    <location>
        <position position="176"/>
    </location>
</feature>
<keyword evidence="6" id="KW-0156">Chromatin regulator</keyword>
<dbReference type="PANTHER" id="PTHR10333">
    <property type="entry name" value="INHIBITOR OF GROWTH PROTEIN"/>
    <property type="match status" value="1"/>
</dbReference>
<dbReference type="GO" id="GO:0005634">
    <property type="term" value="C:nucleus"/>
    <property type="evidence" value="ECO:0007669"/>
    <property type="project" value="UniProtKB-SubCell"/>
</dbReference>
<sequence>MSNIEEFIDLISYAPIDVRRAFSKVRELANLEKKYEETLESTQKLVFQLKSVESTAEKEKFILQLKDQIQRHHLQLLALHRERIAALEIIQQNYQKYIATLDIEGEKFLEELKQLPREQEDISRKSQRGDVKVEPPVIVQKSDKIKKTKRPLQDEQAEDAQQHTYCVCSQPSYGCMVACDSKNCQIEWFHLSCVGLSDVPDEKTKWFCPHCRMTR</sequence>
<feature type="domain" description="PHD-type" evidence="11">
    <location>
        <begin position="163"/>
        <end position="214"/>
    </location>
</feature>
<feature type="binding site" evidence="9">
    <location>
        <position position="193"/>
    </location>
    <ligand>
        <name>Zn(2+)</name>
        <dbReference type="ChEBI" id="CHEBI:29105"/>
        <label>1</label>
    </ligand>
</feature>
<dbReference type="GO" id="GO:0006325">
    <property type="term" value="P:chromatin organization"/>
    <property type="evidence" value="ECO:0007669"/>
    <property type="project" value="UniProtKB-KW"/>
</dbReference>
<dbReference type="eggNOG" id="KOG1973">
    <property type="taxonomic scope" value="Eukaryota"/>
</dbReference>
<dbReference type="InterPro" id="IPR013083">
    <property type="entry name" value="Znf_RING/FYVE/PHD"/>
</dbReference>
<dbReference type="InterPro" id="IPR019786">
    <property type="entry name" value="Zinc_finger_PHD-type_CS"/>
</dbReference>
<dbReference type="InterPro" id="IPR019787">
    <property type="entry name" value="Znf_PHD-finger"/>
</dbReference>
<evidence type="ECO:0000313" key="12">
    <source>
        <dbReference type="EMBL" id="CAK65077.1"/>
    </source>
</evidence>
<keyword evidence="13" id="KW-1185">Reference proteome</keyword>
<dbReference type="FunFam" id="3.30.40.10:FF:000750">
    <property type="entry name" value="Chromatin modification-related protein YNG2"/>
    <property type="match status" value="1"/>
</dbReference>
<dbReference type="GeneID" id="5018259"/>
<evidence type="ECO:0000256" key="8">
    <source>
        <dbReference type="PIRSR" id="PIRSR628651-50"/>
    </source>
</evidence>
<evidence type="ECO:0000313" key="13">
    <source>
        <dbReference type="Proteomes" id="UP000000600"/>
    </source>
</evidence>
<dbReference type="OrthoDB" id="286238at2759"/>
<feature type="binding site" evidence="9">
    <location>
        <position position="166"/>
    </location>
    <ligand>
        <name>Zn(2+)</name>
        <dbReference type="ChEBI" id="CHEBI:29105"/>
        <label>1</label>
    </ligand>
</feature>
<evidence type="ECO:0000256" key="4">
    <source>
        <dbReference type="ARBA" id="ARBA00022771"/>
    </source>
</evidence>
<dbReference type="AlphaFoldDB" id="A0C2R0"/>
<dbReference type="CDD" id="cd15505">
    <property type="entry name" value="PHD_ING"/>
    <property type="match status" value="1"/>
</dbReference>
<dbReference type="SUPFAM" id="SSF57903">
    <property type="entry name" value="FYVE/PHD zinc finger"/>
    <property type="match status" value="1"/>
</dbReference>
<dbReference type="InterPro" id="IPR028651">
    <property type="entry name" value="ING_fam"/>
</dbReference>
<keyword evidence="3 9" id="KW-0479">Metal-binding</keyword>
<organism evidence="12 13">
    <name type="scientific">Paramecium tetraurelia</name>
    <dbReference type="NCBI Taxonomy" id="5888"/>
    <lineage>
        <taxon>Eukaryota</taxon>
        <taxon>Sar</taxon>
        <taxon>Alveolata</taxon>
        <taxon>Ciliophora</taxon>
        <taxon>Intramacronucleata</taxon>
        <taxon>Oligohymenophorea</taxon>
        <taxon>Peniculida</taxon>
        <taxon>Parameciidae</taxon>
        <taxon>Paramecium</taxon>
    </lineage>
</organism>
<dbReference type="GO" id="GO:0008270">
    <property type="term" value="F:zinc ion binding"/>
    <property type="evidence" value="ECO:0007669"/>
    <property type="project" value="UniProtKB-KW"/>
</dbReference>
<feature type="binding site" evidence="9">
    <location>
        <position position="211"/>
    </location>
    <ligand>
        <name>Zn(2+)</name>
        <dbReference type="ChEBI" id="CHEBI:29105"/>
        <label>2</label>
    </ligand>
</feature>
<evidence type="ECO:0000256" key="6">
    <source>
        <dbReference type="ARBA" id="ARBA00022853"/>
    </source>
</evidence>
<evidence type="ECO:0000256" key="5">
    <source>
        <dbReference type="ARBA" id="ARBA00022833"/>
    </source>
</evidence>
<feature type="binding site" evidence="9">
    <location>
        <position position="208"/>
    </location>
    <ligand>
        <name>Zn(2+)</name>
        <dbReference type="ChEBI" id="CHEBI:29105"/>
        <label>2</label>
    </ligand>
</feature>